<proteinExistence type="predicted"/>
<sequence>MPKKVIVKKGIVKKDTVKKDTVKKERVKKEIPKKEIDIEIVEEEIVNKDMMKSPSAREGKNGMTRVSREEIIDKINEAIDVLGASKRSVSADKLRRAEEEIDKALRILLRAQREINTRRSWYISE</sequence>
<gene>
    <name evidence="1" type="ORF">GC098_10615</name>
</gene>
<dbReference type="EMBL" id="WHOA01000085">
    <property type="protein sequence ID" value="NOU71866.1"/>
    <property type="molecule type" value="Genomic_DNA"/>
</dbReference>
<dbReference type="RefSeq" id="WP_171643184.1">
    <property type="nucleotide sequence ID" value="NZ_WHOA01000085.1"/>
</dbReference>
<evidence type="ECO:0000313" key="2">
    <source>
        <dbReference type="Proteomes" id="UP000616779"/>
    </source>
</evidence>
<evidence type="ECO:0000313" key="1">
    <source>
        <dbReference type="EMBL" id="NOU71866.1"/>
    </source>
</evidence>
<name>A0ABX1XV97_9BACL</name>
<organism evidence="1 2">
    <name type="scientific">Paenibacillus phytorum</name>
    <dbReference type="NCBI Taxonomy" id="2654977"/>
    <lineage>
        <taxon>Bacteria</taxon>
        <taxon>Bacillati</taxon>
        <taxon>Bacillota</taxon>
        <taxon>Bacilli</taxon>
        <taxon>Bacillales</taxon>
        <taxon>Paenibacillaceae</taxon>
        <taxon>Paenibacillus</taxon>
    </lineage>
</organism>
<keyword evidence="2" id="KW-1185">Reference proteome</keyword>
<reference evidence="1 2" key="1">
    <citation type="submission" date="2019-10" db="EMBL/GenBank/DDBJ databases">
        <title>Description of Paenibacillus terrestris sp. nov.</title>
        <authorList>
            <person name="Carlier A."/>
            <person name="Qi S."/>
        </authorList>
    </citation>
    <scope>NUCLEOTIDE SEQUENCE [LARGE SCALE GENOMIC DNA]</scope>
    <source>
        <strain evidence="1 2">LMG 31458</strain>
    </source>
</reference>
<dbReference type="Proteomes" id="UP000616779">
    <property type="component" value="Unassembled WGS sequence"/>
</dbReference>
<protein>
    <submittedName>
        <fullName evidence="1">Uncharacterized protein</fullName>
    </submittedName>
</protein>
<accession>A0ABX1XV97</accession>
<comment type="caution">
    <text evidence="1">The sequence shown here is derived from an EMBL/GenBank/DDBJ whole genome shotgun (WGS) entry which is preliminary data.</text>
</comment>